<feature type="coiled-coil region" evidence="1">
    <location>
        <begin position="174"/>
        <end position="208"/>
    </location>
</feature>
<dbReference type="InterPro" id="IPR012349">
    <property type="entry name" value="Split_barrel_FMN-bd"/>
</dbReference>
<dbReference type="Pfam" id="PF01243">
    <property type="entry name" value="PNPOx_N"/>
    <property type="match status" value="1"/>
</dbReference>
<proteinExistence type="predicted"/>
<dbReference type="PANTHER" id="PTHR42815:SF2">
    <property type="entry name" value="FAD-BINDING, PUTATIVE (AFU_ORTHOLOGUE AFUA_6G07600)-RELATED"/>
    <property type="match status" value="1"/>
</dbReference>
<evidence type="ECO:0000259" key="2">
    <source>
        <dbReference type="Pfam" id="PF01243"/>
    </source>
</evidence>
<name>A0A549T7C9_9HYPH</name>
<dbReference type="RefSeq" id="WP_143125884.1">
    <property type="nucleotide sequence ID" value="NZ_VJMG01000038.1"/>
</dbReference>
<dbReference type="Gene3D" id="2.30.110.10">
    <property type="entry name" value="Electron Transport, Fmn-binding Protein, Chain A"/>
    <property type="match status" value="1"/>
</dbReference>
<gene>
    <name evidence="3" type="ORF">FNA46_14270</name>
</gene>
<evidence type="ECO:0000313" key="3">
    <source>
        <dbReference type="EMBL" id="TRL37779.1"/>
    </source>
</evidence>
<keyword evidence="4" id="KW-1185">Reference proteome</keyword>
<feature type="domain" description="Pyridoxamine 5'-phosphate oxidase N-terminal" evidence="2">
    <location>
        <begin position="39"/>
        <end position="132"/>
    </location>
</feature>
<dbReference type="AlphaFoldDB" id="A0A549T7C9"/>
<reference evidence="3 4" key="1">
    <citation type="submission" date="2019-07" db="EMBL/GenBank/DDBJ databases">
        <title>Ln-dependent methylotrophs.</title>
        <authorList>
            <person name="Tani A."/>
        </authorList>
    </citation>
    <scope>NUCLEOTIDE SEQUENCE [LARGE SCALE GENOMIC DNA]</scope>
    <source>
        <strain evidence="3 4">SM12</strain>
    </source>
</reference>
<dbReference type="Proteomes" id="UP000316801">
    <property type="component" value="Unassembled WGS sequence"/>
</dbReference>
<accession>A0A549T7C9</accession>
<dbReference type="EMBL" id="VJMG01000038">
    <property type="protein sequence ID" value="TRL37779.1"/>
    <property type="molecule type" value="Genomic_DNA"/>
</dbReference>
<sequence length="212" mass="24268">MPYHFLEVAVTPSVRAAQADMGVEEIWMGAHDRPSDSFTEAEIAFIAARDSFYMASVSETGWPYVQHRGGKPGFLKVVDPRTLAFADYRGNRQYISAGNFAANDRTCLFLMDYVRRARLKIYAHVERLTLDADPHLTDLVSDATYRGRAERIFRLRLEAFDWNCPQHITPRYTEQQVEQAVAPLRDRLQRLEAENASLRRRLDTLESPDGGD</sequence>
<dbReference type="SUPFAM" id="SSF50475">
    <property type="entry name" value="FMN-binding split barrel"/>
    <property type="match status" value="1"/>
</dbReference>
<dbReference type="PANTHER" id="PTHR42815">
    <property type="entry name" value="FAD-BINDING, PUTATIVE (AFU_ORTHOLOGUE AFUA_6G07600)-RELATED"/>
    <property type="match status" value="1"/>
</dbReference>
<evidence type="ECO:0000313" key="4">
    <source>
        <dbReference type="Proteomes" id="UP000316801"/>
    </source>
</evidence>
<keyword evidence="1" id="KW-0175">Coiled coil</keyword>
<comment type="caution">
    <text evidence="3">The sequence shown here is derived from an EMBL/GenBank/DDBJ whole genome shotgun (WGS) entry which is preliminary data.</text>
</comment>
<protein>
    <submittedName>
        <fullName evidence="3">Pyridoxamine 5-phosphate oxidase</fullName>
    </submittedName>
</protein>
<dbReference type="InterPro" id="IPR011576">
    <property type="entry name" value="Pyridox_Oxase_N"/>
</dbReference>
<evidence type="ECO:0000256" key="1">
    <source>
        <dbReference type="SAM" id="Coils"/>
    </source>
</evidence>
<organism evidence="3 4">
    <name type="scientific">Rhizobium straminoryzae</name>
    <dbReference type="NCBI Taxonomy" id="1387186"/>
    <lineage>
        <taxon>Bacteria</taxon>
        <taxon>Pseudomonadati</taxon>
        <taxon>Pseudomonadota</taxon>
        <taxon>Alphaproteobacteria</taxon>
        <taxon>Hyphomicrobiales</taxon>
        <taxon>Rhizobiaceae</taxon>
        <taxon>Rhizobium/Agrobacterium group</taxon>
        <taxon>Rhizobium</taxon>
    </lineage>
</organism>